<comment type="caution">
    <text evidence="1">The sequence shown here is derived from an EMBL/GenBank/DDBJ whole genome shotgun (WGS) entry which is preliminary data.</text>
</comment>
<organism evidence="1 2">
    <name type="scientific">Rhizoctonia solani</name>
    <dbReference type="NCBI Taxonomy" id="456999"/>
    <lineage>
        <taxon>Eukaryota</taxon>
        <taxon>Fungi</taxon>
        <taxon>Dikarya</taxon>
        <taxon>Basidiomycota</taxon>
        <taxon>Agaricomycotina</taxon>
        <taxon>Agaricomycetes</taxon>
        <taxon>Cantharellales</taxon>
        <taxon>Ceratobasidiaceae</taxon>
        <taxon>Rhizoctonia</taxon>
    </lineage>
</organism>
<dbReference type="Proteomes" id="UP000663850">
    <property type="component" value="Unassembled WGS sequence"/>
</dbReference>
<name>A0A8H3D8Z3_9AGAM</name>
<sequence length="72" mass="8257">MPNSLQFYVYHVLEIMLQQRYAPLSETACHILEHVPQHLHGISSCVDLEAEWLVAYPDVVLESQELADPLPE</sequence>
<accession>A0A8H3D8Z3</accession>
<evidence type="ECO:0000313" key="1">
    <source>
        <dbReference type="EMBL" id="CAE6516365.1"/>
    </source>
</evidence>
<evidence type="ECO:0000313" key="2">
    <source>
        <dbReference type="Proteomes" id="UP000663850"/>
    </source>
</evidence>
<proteinExistence type="predicted"/>
<dbReference type="EMBL" id="CAJMWZ010006126">
    <property type="protein sequence ID" value="CAE6516365.1"/>
    <property type="molecule type" value="Genomic_DNA"/>
</dbReference>
<protein>
    <submittedName>
        <fullName evidence="1">Uncharacterized protein</fullName>
    </submittedName>
</protein>
<reference evidence="1" key="1">
    <citation type="submission" date="2021-01" db="EMBL/GenBank/DDBJ databases">
        <authorList>
            <person name="Kaushik A."/>
        </authorList>
    </citation>
    <scope>NUCLEOTIDE SEQUENCE</scope>
    <source>
        <strain evidence="1">Type strain: AG8-Rh-89/</strain>
    </source>
</reference>
<dbReference type="AlphaFoldDB" id="A0A8H3D8Z3"/>
<gene>
    <name evidence="1" type="ORF">RDB_LOCUS112335</name>
</gene>